<dbReference type="InterPro" id="IPR013520">
    <property type="entry name" value="Ribonucl_H"/>
</dbReference>
<keyword evidence="5" id="KW-1185">Reference proteome</keyword>
<name>A0A1I2JPM8_9CLOT</name>
<keyword evidence="1" id="KW-0540">Nuclease</keyword>
<gene>
    <name evidence="4" type="ORF">SAMN04487885_102242</name>
</gene>
<dbReference type="SUPFAM" id="SSF53098">
    <property type="entry name" value="Ribonuclease H-like"/>
    <property type="match status" value="1"/>
</dbReference>
<dbReference type="Pfam" id="PF00929">
    <property type="entry name" value="RNase_T"/>
    <property type="match status" value="1"/>
</dbReference>
<evidence type="ECO:0000313" key="5">
    <source>
        <dbReference type="Proteomes" id="UP000182135"/>
    </source>
</evidence>
<dbReference type="InterPro" id="IPR012337">
    <property type="entry name" value="RNaseH-like_sf"/>
</dbReference>
<organism evidence="4 5">
    <name type="scientific">Clostridium cadaveris</name>
    <dbReference type="NCBI Taxonomy" id="1529"/>
    <lineage>
        <taxon>Bacteria</taxon>
        <taxon>Bacillati</taxon>
        <taxon>Bacillota</taxon>
        <taxon>Clostridia</taxon>
        <taxon>Eubacteriales</taxon>
        <taxon>Clostridiaceae</taxon>
        <taxon>Clostridium</taxon>
    </lineage>
</organism>
<dbReference type="eggNOG" id="COG5018">
    <property type="taxonomic scope" value="Bacteria"/>
</dbReference>
<accession>A0A1I2JPM8</accession>
<dbReference type="Proteomes" id="UP000182135">
    <property type="component" value="Unassembled WGS sequence"/>
</dbReference>
<evidence type="ECO:0000256" key="3">
    <source>
        <dbReference type="ARBA" id="ARBA00022839"/>
    </source>
</evidence>
<dbReference type="Gene3D" id="3.30.420.10">
    <property type="entry name" value="Ribonuclease H-like superfamily/Ribonuclease H"/>
    <property type="match status" value="1"/>
</dbReference>
<dbReference type="RefSeq" id="WP_027639782.1">
    <property type="nucleotide sequence ID" value="NZ_BAAACD010000042.1"/>
</dbReference>
<dbReference type="InterPro" id="IPR036397">
    <property type="entry name" value="RNaseH_sf"/>
</dbReference>
<reference evidence="4 5" key="1">
    <citation type="submission" date="2016-10" db="EMBL/GenBank/DDBJ databases">
        <authorList>
            <person name="de Groot N.N."/>
        </authorList>
    </citation>
    <scope>NUCLEOTIDE SEQUENCE [LARGE SCALE GENOMIC DNA]</scope>
    <source>
        <strain evidence="4 5">NLAE-zl-G419</strain>
    </source>
</reference>
<dbReference type="PANTHER" id="PTHR23044:SF61">
    <property type="entry name" value="3'-5' EXORIBONUCLEASE 1-RELATED"/>
    <property type="match status" value="1"/>
</dbReference>
<dbReference type="OrthoDB" id="159416at2"/>
<dbReference type="PANTHER" id="PTHR23044">
    <property type="entry name" value="3'-5' EXONUCLEASE ERI1-RELATED"/>
    <property type="match status" value="1"/>
</dbReference>
<keyword evidence="3 4" id="KW-0269">Exonuclease</keyword>
<keyword evidence="2" id="KW-0378">Hydrolase</keyword>
<dbReference type="InterPro" id="IPR051274">
    <property type="entry name" value="3-5_Exoribonuclease"/>
</dbReference>
<proteinExistence type="predicted"/>
<dbReference type="GO" id="GO:0003676">
    <property type="term" value="F:nucleic acid binding"/>
    <property type="evidence" value="ECO:0007669"/>
    <property type="project" value="InterPro"/>
</dbReference>
<dbReference type="InterPro" id="IPR047201">
    <property type="entry name" value="ERI-1_3'hExo-like"/>
</dbReference>
<evidence type="ECO:0000256" key="2">
    <source>
        <dbReference type="ARBA" id="ARBA00022801"/>
    </source>
</evidence>
<evidence type="ECO:0000313" key="4">
    <source>
        <dbReference type="EMBL" id="SFF55880.1"/>
    </source>
</evidence>
<evidence type="ECO:0000256" key="1">
    <source>
        <dbReference type="ARBA" id="ARBA00022722"/>
    </source>
</evidence>
<dbReference type="SMART" id="SM00479">
    <property type="entry name" value="EXOIII"/>
    <property type="match status" value="1"/>
</dbReference>
<sequence>MNYIIYDLEFNQKNSKDTEDFGMPFEIIQIGAVKLDKNLNHLKDFNALVKPTLYAEIHPYIENLTNITTNKVNSNKSFPMVYAEFLKFIGDEDFVLCIWGAGDIKEFLRNIKFHQLDIVPQFKRYIDIQALASKYFNTPKGIKIGLSKVVDHFNLPLNGDFHDAFNDACYTAEIFKKLFTPDIKPTYYDLSCSYRKSQHSKYKIDTTSLFNQFEKMYNRNLTEEEKSMIKLAYIMGKTNQFLL</sequence>
<dbReference type="AlphaFoldDB" id="A0A1I2JPM8"/>
<dbReference type="GO" id="GO:0000175">
    <property type="term" value="F:3'-5'-RNA exonuclease activity"/>
    <property type="evidence" value="ECO:0007669"/>
    <property type="project" value="InterPro"/>
</dbReference>
<dbReference type="STRING" id="1529.SAMN04487885_102242"/>
<protein>
    <submittedName>
        <fullName evidence="4">Inhibitor of the KinA pathway to sporulation, predicted exonuclease</fullName>
    </submittedName>
</protein>
<dbReference type="CDD" id="cd06133">
    <property type="entry name" value="ERI-1_3'hExo_like"/>
    <property type="match status" value="1"/>
</dbReference>
<dbReference type="EMBL" id="FOOE01000002">
    <property type="protein sequence ID" value="SFF55880.1"/>
    <property type="molecule type" value="Genomic_DNA"/>
</dbReference>